<dbReference type="InterPro" id="IPR057271">
    <property type="entry name" value="YagK_YfjJ_C"/>
</dbReference>
<keyword evidence="4" id="KW-1185">Reference proteome</keyword>
<evidence type="ECO:0000313" key="3">
    <source>
        <dbReference type="EMBL" id="VFS46165.1"/>
    </source>
</evidence>
<dbReference type="EMBL" id="CAADJA010000002">
    <property type="protein sequence ID" value="VFS46165.1"/>
    <property type="molecule type" value="Genomic_DNA"/>
</dbReference>
<feature type="domain" description="YagK/YfjJ C-terminal" evidence="1">
    <location>
        <begin position="24"/>
        <end position="195"/>
    </location>
</feature>
<dbReference type="Proteomes" id="UP000373449">
    <property type="component" value="Unassembled WGS sequence"/>
</dbReference>
<dbReference type="RefSeq" id="WP_029096097.1">
    <property type="nucleotide sequence ID" value="NZ_CAADJA010000002.1"/>
</dbReference>
<evidence type="ECO:0000313" key="4">
    <source>
        <dbReference type="Proteomes" id="UP000224974"/>
    </source>
</evidence>
<dbReference type="Pfam" id="PF11726">
    <property type="entry name" value="YagK_YfjJ_C"/>
    <property type="match status" value="1"/>
</dbReference>
<evidence type="ECO:0000313" key="5">
    <source>
        <dbReference type="Proteomes" id="UP000373449"/>
    </source>
</evidence>
<dbReference type="STRING" id="1111728.GCA_000427805_04605"/>
<sequence length="197" mass="22771">MAYHAEKYNLHYLKQIEATLHRALSEHPRTFALRVDLRLPDTEVIAATDAAVISRFTESLKAKVVADLNKKQREGKRVHPCTLRYVWAREFNQVGKKHYHVLLLFNKDTYAFLGDYRSQEGNLAGLITQAWLSALGLKDKRYHSLPYFPENPCYYLNAKTLGTDSVYEQLVTRVSYLAKERSKISNDGERNFGCSQR</sequence>
<reference evidence="3 5" key="3">
    <citation type="submission" date="2019-03" db="EMBL/GenBank/DDBJ databases">
        <authorList>
            <consortium name="Pathogen Informatics"/>
        </authorList>
    </citation>
    <scope>NUCLEOTIDE SEQUENCE [LARGE SCALE GENOMIC DNA]</scope>
    <source>
        <strain evidence="3 5">NCTC12282</strain>
    </source>
</reference>
<reference evidence="2" key="1">
    <citation type="submission" date="2017-09" db="EMBL/GenBank/DDBJ databases">
        <title>FDA dAtabase for Regulatory Grade micrObial Sequences (FDA-ARGOS): Supporting development and validation of Infectious Disease Dx tests.</title>
        <authorList>
            <person name="Minogue T."/>
            <person name="Wolcott M."/>
            <person name="Wasieloski L."/>
            <person name="Aguilar W."/>
            <person name="Moore D."/>
            <person name="Tallon L.J."/>
            <person name="Sadzewicz L."/>
            <person name="Ott S."/>
            <person name="Zhao X."/>
            <person name="Nagaraj S."/>
            <person name="Vavikolanu K."/>
            <person name="Aluvathingal J."/>
            <person name="Nadendla S."/>
            <person name="Sichtig H."/>
        </authorList>
    </citation>
    <scope>NUCLEOTIDE SEQUENCE</scope>
    <source>
        <strain evidence="2">FDAARGOS_387</strain>
    </source>
</reference>
<dbReference type="EMBL" id="PDDX01000001">
    <property type="protein sequence ID" value="PHI28277.1"/>
    <property type="molecule type" value="Genomic_DNA"/>
</dbReference>
<dbReference type="Proteomes" id="UP000224974">
    <property type="component" value="Unassembled WGS sequence"/>
</dbReference>
<reference evidence="4" key="2">
    <citation type="submission" date="2017-09" db="EMBL/GenBank/DDBJ databases">
        <title>FDA dAtabase for Regulatory Grade micrObial Sequences (FDA-ARGOS): Supporting development and validation of Infectious Disease Dx tests.</title>
        <authorList>
            <person name="Minogue T."/>
            <person name="Wolcott M."/>
            <person name="Wasieloski L."/>
            <person name="Aguilar W."/>
            <person name="Moore D."/>
            <person name="Tallon L."/>
            <person name="Sadzewicz L."/>
            <person name="Ott S."/>
            <person name="Zhao X."/>
            <person name="Nagaraj S."/>
            <person name="Vavikolanu K."/>
            <person name="Aluvathingal J."/>
            <person name="Nadendla S."/>
            <person name="Sichtig H."/>
        </authorList>
    </citation>
    <scope>NUCLEOTIDE SEQUENCE [LARGE SCALE GENOMIC DNA]</scope>
    <source>
        <strain evidence="4">FDAARGOS_387</strain>
    </source>
</reference>
<gene>
    <name evidence="2" type="ORF">CRN84_02465</name>
    <name evidence="3" type="ORF">NCTC12282_01056</name>
</gene>
<evidence type="ECO:0000313" key="2">
    <source>
        <dbReference type="EMBL" id="PHI28277.1"/>
    </source>
</evidence>
<name>A0A2C6DGE1_9GAMM</name>
<dbReference type="OrthoDB" id="5701642at2"/>
<organism evidence="2 4">
    <name type="scientific">Budvicia aquatica</name>
    <dbReference type="NCBI Taxonomy" id="82979"/>
    <lineage>
        <taxon>Bacteria</taxon>
        <taxon>Pseudomonadati</taxon>
        <taxon>Pseudomonadota</taxon>
        <taxon>Gammaproteobacteria</taxon>
        <taxon>Enterobacterales</taxon>
        <taxon>Budviciaceae</taxon>
        <taxon>Budvicia</taxon>
    </lineage>
</organism>
<proteinExistence type="predicted"/>
<accession>A0A2C6DGE1</accession>
<dbReference type="AlphaFoldDB" id="A0A2C6DGE1"/>
<evidence type="ECO:0000259" key="1">
    <source>
        <dbReference type="Pfam" id="PF11726"/>
    </source>
</evidence>
<protein>
    <submittedName>
        <fullName evidence="2">Inovirus Gp2 family protein</fullName>
    </submittedName>
    <submittedName>
        <fullName evidence="3">Protein of uncharacterized function (DUF3296)</fullName>
    </submittedName>
</protein>